<feature type="region of interest" description="Disordered" evidence="1">
    <location>
        <begin position="104"/>
        <end position="143"/>
    </location>
</feature>
<proteinExistence type="predicted"/>
<gene>
    <name evidence="2" type="ORF">Cgig2_014173</name>
</gene>
<evidence type="ECO:0000313" key="3">
    <source>
        <dbReference type="Proteomes" id="UP001153076"/>
    </source>
</evidence>
<feature type="compositionally biased region" description="Gly residues" evidence="1">
    <location>
        <begin position="116"/>
        <end position="125"/>
    </location>
</feature>
<dbReference type="AlphaFoldDB" id="A0A9Q1QDT1"/>
<dbReference type="Proteomes" id="UP001153076">
    <property type="component" value="Unassembled WGS sequence"/>
</dbReference>
<keyword evidence="3" id="KW-1185">Reference proteome</keyword>
<comment type="caution">
    <text evidence="2">The sequence shown here is derived from an EMBL/GenBank/DDBJ whole genome shotgun (WGS) entry which is preliminary data.</text>
</comment>
<accession>A0A9Q1QDT1</accession>
<protein>
    <submittedName>
        <fullName evidence="2">Uncharacterized protein</fullName>
    </submittedName>
</protein>
<organism evidence="2 3">
    <name type="scientific">Carnegiea gigantea</name>
    <dbReference type="NCBI Taxonomy" id="171969"/>
    <lineage>
        <taxon>Eukaryota</taxon>
        <taxon>Viridiplantae</taxon>
        <taxon>Streptophyta</taxon>
        <taxon>Embryophyta</taxon>
        <taxon>Tracheophyta</taxon>
        <taxon>Spermatophyta</taxon>
        <taxon>Magnoliopsida</taxon>
        <taxon>eudicotyledons</taxon>
        <taxon>Gunneridae</taxon>
        <taxon>Pentapetalae</taxon>
        <taxon>Caryophyllales</taxon>
        <taxon>Cactineae</taxon>
        <taxon>Cactaceae</taxon>
        <taxon>Cactoideae</taxon>
        <taxon>Echinocereeae</taxon>
        <taxon>Carnegiea</taxon>
    </lineage>
</organism>
<evidence type="ECO:0000313" key="2">
    <source>
        <dbReference type="EMBL" id="KAJ8438044.1"/>
    </source>
</evidence>
<evidence type="ECO:0000256" key="1">
    <source>
        <dbReference type="SAM" id="MobiDB-lite"/>
    </source>
</evidence>
<dbReference type="EMBL" id="JAKOGI010000272">
    <property type="protein sequence ID" value="KAJ8438044.1"/>
    <property type="molecule type" value="Genomic_DNA"/>
</dbReference>
<reference evidence="2" key="1">
    <citation type="submission" date="2022-04" db="EMBL/GenBank/DDBJ databases">
        <title>Carnegiea gigantea Genome sequencing and assembly v2.</title>
        <authorList>
            <person name="Copetti D."/>
            <person name="Sanderson M.J."/>
            <person name="Burquez A."/>
            <person name="Wojciechowski M.F."/>
        </authorList>
    </citation>
    <scope>NUCLEOTIDE SEQUENCE</scope>
    <source>
        <strain evidence="2">SGP5-SGP5p</strain>
        <tissue evidence="2">Aerial part</tissue>
    </source>
</reference>
<sequence>MRAFILHHSVSQASNPKSPIACCGIISAIAYTWELEPLIRRLTPLFEGWWLDLASCINTVIFKTEGGRVCVNYRNRLFFPLPNPTKATCSNPFKWVYDDDIHMETDEDDPQSQGGNVIGSKGGVGSSRAQAVPAKGERYDPPLTRSHTEMGSLGFNEAHFCQYMDDHFSYLNLRLDIIVEHQQKCAQDQQDLRSDVKEDIIGLARLFKEEG</sequence>
<name>A0A9Q1QDT1_9CARY</name>